<comment type="caution">
    <text evidence="1">The sequence shown here is derived from an EMBL/GenBank/DDBJ whole genome shotgun (WGS) entry which is preliminary data.</text>
</comment>
<reference evidence="1" key="1">
    <citation type="submission" date="2016-10" db="EMBL/GenBank/DDBJ databases">
        <title>Sequence of Gallionella enrichment culture.</title>
        <authorList>
            <person name="Poehlein A."/>
            <person name="Muehling M."/>
            <person name="Daniel R."/>
        </authorList>
    </citation>
    <scope>NUCLEOTIDE SEQUENCE</scope>
</reference>
<evidence type="ECO:0000313" key="1">
    <source>
        <dbReference type="EMBL" id="OIR05959.1"/>
    </source>
</evidence>
<organism evidence="1">
    <name type="scientific">mine drainage metagenome</name>
    <dbReference type="NCBI Taxonomy" id="410659"/>
    <lineage>
        <taxon>unclassified sequences</taxon>
        <taxon>metagenomes</taxon>
        <taxon>ecological metagenomes</taxon>
    </lineage>
</organism>
<name>A0A1J5SC73_9ZZZZ</name>
<accession>A0A1J5SC73</accession>
<protein>
    <submittedName>
        <fullName evidence="1">Uncharacterized protein</fullName>
    </submittedName>
</protein>
<proteinExistence type="predicted"/>
<sequence length="78" mass="8608">MGRSIPDVAEHTKCLDSRGRKIVTLLRTQITSSQNKPSRLYVHQPDFVHIKSLMGGSGFDVARGIRCEGVTVAPFNPE</sequence>
<dbReference type="EMBL" id="MLJW01000046">
    <property type="protein sequence ID" value="OIR05959.1"/>
    <property type="molecule type" value="Genomic_DNA"/>
</dbReference>
<dbReference type="AlphaFoldDB" id="A0A1J5SC73"/>
<gene>
    <name evidence="1" type="ORF">GALL_117560</name>
</gene>